<keyword evidence="3" id="KW-1003">Cell membrane</keyword>
<dbReference type="SMART" id="SM00382">
    <property type="entry name" value="AAA"/>
    <property type="match status" value="1"/>
</dbReference>
<dbReference type="InterPro" id="IPR003593">
    <property type="entry name" value="AAA+_ATPase"/>
</dbReference>
<dbReference type="PANTHER" id="PTHR42711">
    <property type="entry name" value="ABC TRANSPORTER ATP-BINDING PROTEIN"/>
    <property type="match status" value="1"/>
</dbReference>
<evidence type="ECO:0000256" key="9">
    <source>
        <dbReference type="ARBA" id="ARBA00049985"/>
    </source>
</evidence>
<comment type="similarity">
    <text evidence="9">Belongs to the ABC transporter superfamily. Drug exporter-1 (DrugE1) (TC 3.A.1.105) family.</text>
</comment>
<sequence length="314" mass="33419">MASDLAVQVEGLHKRYGEKPALDGFDLDVRAGTVHGLLGPNGAGKTTAVRVLATLLRADGGRALVAGYDVSRQPAHVRERIGLVGQHAAVDEVLGGRDNLVMFGRLFHLGKREAGRRADHLLERFGLADAAGKPVKRYSGGMRRRLDLAASLILRPAVLFLDEPTTGLDPRGRNEVWAAVRALVADGTTVLLTTQYLDEADQLASRISVLDHGRVVAGGTPDELKSRIGGDRLDVVVRADADLAGAAAVLKGLADAEPEVDPDSRRVSAPVRDRVAALTEAVRILAARGIAVEDIALRRPTLDEVFLRTTEVAG</sequence>
<keyword evidence="8" id="KW-0046">Antibiotic resistance</keyword>
<evidence type="ECO:0000256" key="2">
    <source>
        <dbReference type="ARBA" id="ARBA00022448"/>
    </source>
</evidence>
<keyword evidence="12" id="KW-1185">Reference proteome</keyword>
<dbReference type="PROSITE" id="PS50893">
    <property type="entry name" value="ABC_TRANSPORTER_2"/>
    <property type="match status" value="1"/>
</dbReference>
<dbReference type="GO" id="GO:0005524">
    <property type="term" value="F:ATP binding"/>
    <property type="evidence" value="ECO:0007669"/>
    <property type="project" value="UniProtKB-KW"/>
</dbReference>
<accession>A0ABU0ZA36</accession>
<dbReference type="Pfam" id="PF13732">
    <property type="entry name" value="DrrA1-3_C"/>
    <property type="match status" value="1"/>
</dbReference>
<keyword evidence="5 11" id="KW-0067">ATP-binding</keyword>
<protein>
    <submittedName>
        <fullName evidence="11">ATP-binding cassette domain-containing protein</fullName>
    </submittedName>
</protein>
<dbReference type="InterPro" id="IPR017871">
    <property type="entry name" value="ABC_transporter-like_CS"/>
</dbReference>
<evidence type="ECO:0000256" key="4">
    <source>
        <dbReference type="ARBA" id="ARBA00022741"/>
    </source>
</evidence>
<proteinExistence type="inferred from homology"/>
<dbReference type="Proteomes" id="UP001230908">
    <property type="component" value="Unassembled WGS sequence"/>
</dbReference>
<dbReference type="Pfam" id="PF00005">
    <property type="entry name" value="ABC_tran"/>
    <property type="match status" value="1"/>
</dbReference>
<dbReference type="PROSITE" id="PS00211">
    <property type="entry name" value="ABC_TRANSPORTER_1"/>
    <property type="match status" value="1"/>
</dbReference>
<evidence type="ECO:0000256" key="8">
    <source>
        <dbReference type="ARBA" id="ARBA00023251"/>
    </source>
</evidence>
<dbReference type="InterPro" id="IPR005894">
    <property type="entry name" value="DrrA"/>
</dbReference>
<keyword evidence="4" id="KW-0547">Nucleotide-binding</keyword>
<keyword evidence="6" id="KW-1278">Translocase</keyword>
<feature type="domain" description="ABC transporter" evidence="10">
    <location>
        <begin position="7"/>
        <end position="237"/>
    </location>
</feature>
<evidence type="ECO:0000256" key="5">
    <source>
        <dbReference type="ARBA" id="ARBA00022840"/>
    </source>
</evidence>
<dbReference type="InterPro" id="IPR025302">
    <property type="entry name" value="DrrA1/2-like_C"/>
</dbReference>
<organism evidence="11 12">
    <name type="scientific">Phytohabitans maris</name>
    <dbReference type="NCBI Taxonomy" id="3071409"/>
    <lineage>
        <taxon>Bacteria</taxon>
        <taxon>Bacillati</taxon>
        <taxon>Actinomycetota</taxon>
        <taxon>Actinomycetes</taxon>
        <taxon>Micromonosporales</taxon>
        <taxon>Micromonosporaceae</taxon>
    </lineage>
</organism>
<dbReference type="InterPro" id="IPR050763">
    <property type="entry name" value="ABC_transporter_ATP-binding"/>
</dbReference>
<gene>
    <name evidence="11" type="ORF">RB614_05205</name>
</gene>
<evidence type="ECO:0000256" key="7">
    <source>
        <dbReference type="ARBA" id="ARBA00023136"/>
    </source>
</evidence>
<reference evidence="11 12" key="1">
    <citation type="submission" date="2023-08" db="EMBL/GenBank/DDBJ databases">
        <title>Phytohabitans sansha sp. nov., isolated from marine sediment.</title>
        <authorList>
            <person name="Zhao Y."/>
            <person name="Yi K."/>
        </authorList>
    </citation>
    <scope>NUCLEOTIDE SEQUENCE [LARGE SCALE GENOMIC DNA]</scope>
    <source>
        <strain evidence="11 12">ZYX-F-186</strain>
    </source>
</reference>
<dbReference type="EMBL" id="JAVHUY010000004">
    <property type="protein sequence ID" value="MDQ7903918.1"/>
    <property type="molecule type" value="Genomic_DNA"/>
</dbReference>
<dbReference type="InterPro" id="IPR027417">
    <property type="entry name" value="P-loop_NTPase"/>
</dbReference>
<evidence type="ECO:0000313" key="11">
    <source>
        <dbReference type="EMBL" id="MDQ7903918.1"/>
    </source>
</evidence>
<dbReference type="SUPFAM" id="SSF52540">
    <property type="entry name" value="P-loop containing nucleoside triphosphate hydrolases"/>
    <property type="match status" value="1"/>
</dbReference>
<evidence type="ECO:0000256" key="3">
    <source>
        <dbReference type="ARBA" id="ARBA00022475"/>
    </source>
</evidence>
<dbReference type="InterPro" id="IPR003439">
    <property type="entry name" value="ABC_transporter-like_ATP-bd"/>
</dbReference>
<evidence type="ECO:0000313" key="12">
    <source>
        <dbReference type="Proteomes" id="UP001230908"/>
    </source>
</evidence>
<keyword evidence="2" id="KW-0813">Transport</keyword>
<name>A0ABU0ZA36_9ACTN</name>
<comment type="caution">
    <text evidence="11">The sequence shown here is derived from an EMBL/GenBank/DDBJ whole genome shotgun (WGS) entry which is preliminary data.</text>
</comment>
<dbReference type="Gene3D" id="3.40.50.300">
    <property type="entry name" value="P-loop containing nucleotide triphosphate hydrolases"/>
    <property type="match status" value="1"/>
</dbReference>
<dbReference type="RefSeq" id="WP_308711195.1">
    <property type="nucleotide sequence ID" value="NZ_JAVHUY010000004.1"/>
</dbReference>
<evidence type="ECO:0000256" key="1">
    <source>
        <dbReference type="ARBA" id="ARBA00004413"/>
    </source>
</evidence>
<dbReference type="PANTHER" id="PTHR42711:SF19">
    <property type="entry name" value="DOXORUBICIN RESISTANCE ATP-BINDING PROTEIN DRRA"/>
    <property type="match status" value="1"/>
</dbReference>
<evidence type="ECO:0000256" key="6">
    <source>
        <dbReference type="ARBA" id="ARBA00022967"/>
    </source>
</evidence>
<keyword evidence="7" id="KW-0472">Membrane</keyword>
<dbReference type="NCBIfam" id="TIGR01188">
    <property type="entry name" value="drrA"/>
    <property type="match status" value="1"/>
</dbReference>
<comment type="subcellular location">
    <subcellularLocation>
        <location evidence="1">Cell membrane</location>
        <topology evidence="1">Peripheral membrane protein</topology>
        <orientation evidence="1">Cytoplasmic side</orientation>
    </subcellularLocation>
</comment>
<evidence type="ECO:0000259" key="10">
    <source>
        <dbReference type="PROSITE" id="PS50893"/>
    </source>
</evidence>